<evidence type="ECO:0000256" key="4">
    <source>
        <dbReference type="ARBA" id="ARBA00022741"/>
    </source>
</evidence>
<evidence type="ECO:0000256" key="10">
    <source>
        <dbReference type="SAM" id="Coils"/>
    </source>
</evidence>
<dbReference type="Gene3D" id="3.40.50.300">
    <property type="entry name" value="P-loop containing nucleotide triphosphate hydrolases"/>
    <property type="match status" value="2"/>
</dbReference>
<keyword evidence="7 9" id="KW-0234">DNA repair</keyword>
<dbReference type="GO" id="GO:0006281">
    <property type="term" value="P:DNA repair"/>
    <property type="evidence" value="ECO:0007669"/>
    <property type="project" value="UniProtKB-KW"/>
</dbReference>
<evidence type="ECO:0000256" key="7">
    <source>
        <dbReference type="ARBA" id="ARBA00023204"/>
    </source>
</evidence>
<comment type="function">
    <text evidence="1 9">May be involved in recombinational repair of damaged DNA.</text>
</comment>
<feature type="domain" description="RecF/RecN/SMC N-terminal" evidence="11">
    <location>
        <begin position="7"/>
        <end position="508"/>
    </location>
</feature>
<dbReference type="OrthoDB" id="9806954at2"/>
<evidence type="ECO:0000256" key="5">
    <source>
        <dbReference type="ARBA" id="ARBA00022763"/>
    </source>
</evidence>
<dbReference type="InterPro" id="IPR004604">
    <property type="entry name" value="DNA_recomb/repair_RecN"/>
</dbReference>
<dbReference type="STRING" id="1586267.GCA_001418685_00305"/>
<dbReference type="CDD" id="cd03241">
    <property type="entry name" value="ABC_RecN"/>
    <property type="match status" value="2"/>
</dbReference>
<evidence type="ECO:0000256" key="2">
    <source>
        <dbReference type="ARBA" id="ARBA00009441"/>
    </source>
</evidence>
<dbReference type="GO" id="GO:0006310">
    <property type="term" value="P:DNA recombination"/>
    <property type="evidence" value="ECO:0007669"/>
    <property type="project" value="InterPro"/>
</dbReference>
<dbReference type="EMBL" id="FCOR01000002">
    <property type="protein sequence ID" value="CVK15482.1"/>
    <property type="molecule type" value="Genomic_DNA"/>
</dbReference>
<dbReference type="GO" id="GO:0043590">
    <property type="term" value="C:bacterial nucleoid"/>
    <property type="evidence" value="ECO:0007669"/>
    <property type="project" value="TreeGrafter"/>
</dbReference>
<keyword evidence="4" id="KW-0547">Nucleotide-binding</keyword>
<evidence type="ECO:0000256" key="8">
    <source>
        <dbReference type="ARBA" id="ARBA00033408"/>
    </source>
</evidence>
<dbReference type="SUPFAM" id="SSF52540">
    <property type="entry name" value="P-loop containing nucleoside triphosphate hydrolases"/>
    <property type="match status" value="1"/>
</dbReference>
<evidence type="ECO:0000256" key="1">
    <source>
        <dbReference type="ARBA" id="ARBA00003618"/>
    </source>
</evidence>
<dbReference type="InterPro" id="IPR003395">
    <property type="entry name" value="RecF/RecN/SMC_N"/>
</dbReference>
<sequence>MLCHLSIRNYALIDMLDIDFPSGMVTVTGETGAGKSIILGALKLVLGERADYKSLKNVEEKCFVEAEFTLDNELFGKFFIQNELDFDSNTIIRREILPSGKSRAFINDTPVTLTILQSLTKKLIDIHSQFDSSDLMNEKFQLHLLDNYSGTTLDLKEYQNVYHKYVFEKNKLTYLKDKLILGKEEIDYKNYLLEELINSQLDSINYIELENELNLMKNSEYLAQILTEIKQILNNDELGVLNQLREICSRMDKGSQYSSDLMKLSERISSIRLELQDISSESEFFLEKLDFNPLRYEELMQRIDLIHSLYSKHKVNSIEELKEIRDSLSKDTSDLLNLENQILACQEKIKALSSQLANLAEFLHNIRAKHIPELENKILSNLSYLGMEKSKIEISIQKSDNFTVYGTDIVRILFSANAGIPLQPIAKAISGGERSRVMLAIKKIMSEKEALPTLILDEIDTGVSGRIANEMGKLMQQMASSMQLISITHLPQVAAKGNSHFKVEKTENSGEIQTRIRLLNHEERVEEIAQLISGSNITENARKQALELLK</sequence>
<gene>
    <name evidence="12" type="ORF">Ga0061079_10227</name>
</gene>
<dbReference type="AlphaFoldDB" id="A0A0X3AM80"/>
<dbReference type="RefSeq" id="WP_073961180.1">
    <property type="nucleotide sequence ID" value="NZ_FCOR01000002.1"/>
</dbReference>
<keyword evidence="6" id="KW-0067">ATP-binding</keyword>
<evidence type="ECO:0000256" key="6">
    <source>
        <dbReference type="ARBA" id="ARBA00022840"/>
    </source>
</evidence>
<protein>
    <recommendedName>
        <fullName evidence="3 9">DNA repair protein RecN</fullName>
    </recommendedName>
    <alternativeName>
        <fullName evidence="8 9">Recombination protein N</fullName>
    </alternativeName>
</protein>
<evidence type="ECO:0000256" key="9">
    <source>
        <dbReference type="PIRNR" id="PIRNR003128"/>
    </source>
</evidence>
<organism evidence="12 13">
    <name type="scientific">Apibacter mensalis</name>
    <dbReference type="NCBI Taxonomy" id="1586267"/>
    <lineage>
        <taxon>Bacteria</taxon>
        <taxon>Pseudomonadati</taxon>
        <taxon>Bacteroidota</taxon>
        <taxon>Flavobacteriia</taxon>
        <taxon>Flavobacteriales</taxon>
        <taxon>Weeksellaceae</taxon>
        <taxon>Apibacter</taxon>
    </lineage>
</organism>
<evidence type="ECO:0000259" key="11">
    <source>
        <dbReference type="Pfam" id="PF02463"/>
    </source>
</evidence>
<dbReference type="NCBIfam" id="TIGR00634">
    <property type="entry name" value="recN"/>
    <property type="match status" value="1"/>
</dbReference>
<dbReference type="PANTHER" id="PTHR11059:SF0">
    <property type="entry name" value="DNA REPAIR PROTEIN RECN"/>
    <property type="match status" value="1"/>
</dbReference>
<evidence type="ECO:0000256" key="3">
    <source>
        <dbReference type="ARBA" id="ARBA00021315"/>
    </source>
</evidence>
<dbReference type="PANTHER" id="PTHR11059">
    <property type="entry name" value="DNA REPAIR PROTEIN RECN"/>
    <property type="match status" value="1"/>
</dbReference>
<keyword evidence="10" id="KW-0175">Coiled coil</keyword>
<feature type="coiled-coil region" evidence="10">
    <location>
        <begin position="321"/>
        <end position="355"/>
    </location>
</feature>
<keyword evidence="13" id="KW-1185">Reference proteome</keyword>
<evidence type="ECO:0000313" key="12">
    <source>
        <dbReference type="EMBL" id="CVK15482.1"/>
    </source>
</evidence>
<dbReference type="Pfam" id="PF02463">
    <property type="entry name" value="SMC_N"/>
    <property type="match status" value="1"/>
</dbReference>
<name>A0A0X3AM80_9FLAO</name>
<proteinExistence type="inferred from homology"/>
<evidence type="ECO:0000313" key="13">
    <source>
        <dbReference type="Proteomes" id="UP000182761"/>
    </source>
</evidence>
<dbReference type="GO" id="GO:0009432">
    <property type="term" value="P:SOS response"/>
    <property type="evidence" value="ECO:0007669"/>
    <property type="project" value="TreeGrafter"/>
</dbReference>
<keyword evidence="5 9" id="KW-0227">DNA damage</keyword>
<dbReference type="PIRSF" id="PIRSF003128">
    <property type="entry name" value="RecN"/>
    <property type="match status" value="1"/>
</dbReference>
<dbReference type="InterPro" id="IPR027417">
    <property type="entry name" value="P-loop_NTPase"/>
</dbReference>
<dbReference type="GO" id="GO:0005524">
    <property type="term" value="F:ATP binding"/>
    <property type="evidence" value="ECO:0007669"/>
    <property type="project" value="UniProtKB-KW"/>
</dbReference>
<comment type="similarity">
    <text evidence="2 9">Belongs to the RecN family.</text>
</comment>
<reference evidence="12 13" key="1">
    <citation type="submission" date="2016-01" db="EMBL/GenBank/DDBJ databases">
        <authorList>
            <person name="McClelland M."/>
            <person name="Jain A."/>
            <person name="Saraogi P."/>
            <person name="Mendelson R."/>
            <person name="Westerman R."/>
            <person name="SanMiguel P."/>
            <person name="Csonka L."/>
        </authorList>
    </citation>
    <scope>NUCLEOTIDE SEQUENCE [LARGE SCALE GENOMIC DNA]</scope>
    <source>
        <strain evidence="12 13">R-53146</strain>
    </source>
</reference>
<accession>A0A0X3AM80</accession>
<dbReference type="Proteomes" id="UP000182761">
    <property type="component" value="Unassembled WGS sequence"/>
</dbReference>